<feature type="domain" description="L,D-TPase catalytic" evidence="7">
    <location>
        <begin position="45"/>
        <end position="170"/>
    </location>
</feature>
<dbReference type="PANTHER" id="PTHR36699">
    <property type="entry name" value="LD-TRANSPEPTIDASE"/>
    <property type="match status" value="1"/>
</dbReference>
<keyword evidence="2" id="KW-0808">Transferase</keyword>
<dbReference type="OrthoDB" id="9809748at2"/>
<evidence type="ECO:0000313" key="8">
    <source>
        <dbReference type="EMBL" id="AIE84800.1"/>
    </source>
</evidence>
<name>A0A068NPV6_FIMGI</name>
<dbReference type="InterPro" id="IPR038063">
    <property type="entry name" value="Transpep_catalytic_dom"/>
</dbReference>
<evidence type="ECO:0000313" key="9">
    <source>
        <dbReference type="Proteomes" id="UP000027982"/>
    </source>
</evidence>
<dbReference type="PANTHER" id="PTHR36699:SF1">
    <property type="entry name" value="L,D-TRANSPEPTIDASE YAFK-RELATED"/>
    <property type="match status" value="1"/>
</dbReference>
<feature type="active site" description="Nucleophile" evidence="6">
    <location>
        <position position="145"/>
    </location>
</feature>
<dbReference type="SUPFAM" id="SSF141523">
    <property type="entry name" value="L,D-transpeptidase catalytic domain-like"/>
    <property type="match status" value="1"/>
</dbReference>
<dbReference type="UniPathway" id="UPA00219"/>
<keyword evidence="5 6" id="KW-0961">Cell wall biogenesis/degradation</keyword>
<dbReference type="eggNOG" id="COG3034">
    <property type="taxonomic scope" value="Bacteria"/>
</dbReference>
<dbReference type="Pfam" id="PF03734">
    <property type="entry name" value="YkuD"/>
    <property type="match status" value="1"/>
</dbReference>
<evidence type="ECO:0000256" key="5">
    <source>
        <dbReference type="ARBA" id="ARBA00023316"/>
    </source>
</evidence>
<dbReference type="GO" id="GO:0009252">
    <property type="term" value="P:peptidoglycan biosynthetic process"/>
    <property type="evidence" value="ECO:0007669"/>
    <property type="project" value="UniProtKB-UniPathway"/>
</dbReference>
<dbReference type="Proteomes" id="UP000027982">
    <property type="component" value="Chromosome"/>
</dbReference>
<reference evidence="8 9" key="1">
    <citation type="journal article" date="2014" name="PLoS ONE">
        <title>The first complete genome sequence of the class fimbriimonadia in the phylum armatimonadetes.</title>
        <authorList>
            <person name="Hu Z.Y."/>
            <person name="Wang Y.Z."/>
            <person name="Im W.T."/>
            <person name="Wang S.Y."/>
            <person name="Zhao G.P."/>
            <person name="Zheng H.J."/>
            <person name="Quan Z.X."/>
        </authorList>
    </citation>
    <scope>NUCLEOTIDE SEQUENCE [LARGE SCALE GENOMIC DNA]</scope>
    <source>
        <strain evidence="8">Gsoil 348</strain>
    </source>
</reference>
<dbReference type="EMBL" id="CP007139">
    <property type="protein sequence ID" value="AIE84800.1"/>
    <property type="molecule type" value="Genomic_DNA"/>
</dbReference>
<dbReference type="GO" id="GO:0016740">
    <property type="term" value="F:transferase activity"/>
    <property type="evidence" value="ECO:0007669"/>
    <property type="project" value="UniProtKB-KW"/>
</dbReference>
<dbReference type="PROSITE" id="PS52029">
    <property type="entry name" value="LD_TPASE"/>
    <property type="match status" value="1"/>
</dbReference>
<feature type="active site" description="Proton donor/acceptor" evidence="6">
    <location>
        <position position="137"/>
    </location>
</feature>
<dbReference type="InterPro" id="IPR005490">
    <property type="entry name" value="LD_TPept_cat_dom"/>
</dbReference>
<organism evidence="8 9">
    <name type="scientific">Fimbriimonas ginsengisoli Gsoil 348</name>
    <dbReference type="NCBI Taxonomy" id="661478"/>
    <lineage>
        <taxon>Bacteria</taxon>
        <taxon>Bacillati</taxon>
        <taxon>Armatimonadota</taxon>
        <taxon>Fimbriimonadia</taxon>
        <taxon>Fimbriimonadales</taxon>
        <taxon>Fimbriimonadaceae</taxon>
        <taxon>Fimbriimonas</taxon>
    </lineage>
</organism>
<dbReference type="KEGG" id="fgi:OP10G_1432"/>
<comment type="pathway">
    <text evidence="1 6">Cell wall biogenesis; peptidoglycan biosynthesis.</text>
</comment>
<evidence type="ECO:0000256" key="4">
    <source>
        <dbReference type="ARBA" id="ARBA00022984"/>
    </source>
</evidence>
<evidence type="ECO:0000256" key="2">
    <source>
        <dbReference type="ARBA" id="ARBA00022679"/>
    </source>
</evidence>
<sequence length="230" mass="25780">MTFLGLVAIAILRSDDRVAVARHAKEAVLRRDLKARGLIYPPSRIYLRGLKRERRLELWVAPSRGPFRLFKTYAVQALSGALGPKRREGDLQVPEGFYTVAGLNPRSRFLLSLRLNYPNARDRAHASGPPGFDIFIHGNCVSAGCLAMGDDAIQEIYLLSAGARPPIRVDLYPTRMTDQNWGWLAGQGDPETTRFWSILRHSYLSFDRTHLVPKFKVVRGEYVLTGSSGS</sequence>
<dbReference type="CDD" id="cd16913">
    <property type="entry name" value="YkuD_like"/>
    <property type="match status" value="1"/>
</dbReference>
<accession>A0A068NPV6</accession>
<evidence type="ECO:0000256" key="3">
    <source>
        <dbReference type="ARBA" id="ARBA00022960"/>
    </source>
</evidence>
<proteinExistence type="predicted"/>
<dbReference type="HOGENOM" id="CLU_032558_2_1_0"/>
<dbReference type="STRING" id="661478.OP10G_1432"/>
<dbReference type="GO" id="GO:0071555">
    <property type="term" value="P:cell wall organization"/>
    <property type="evidence" value="ECO:0007669"/>
    <property type="project" value="UniProtKB-UniRule"/>
</dbReference>
<dbReference type="GO" id="GO:0008360">
    <property type="term" value="P:regulation of cell shape"/>
    <property type="evidence" value="ECO:0007669"/>
    <property type="project" value="UniProtKB-UniRule"/>
</dbReference>
<protein>
    <submittedName>
        <fullName evidence="8">ErfK/YbiS/YcfS/YnhG family protein</fullName>
    </submittedName>
</protein>
<keyword evidence="9" id="KW-1185">Reference proteome</keyword>
<evidence type="ECO:0000256" key="6">
    <source>
        <dbReference type="PROSITE-ProRule" id="PRU01373"/>
    </source>
</evidence>
<dbReference type="AlphaFoldDB" id="A0A068NPV6"/>
<dbReference type="RefSeq" id="WP_025226586.1">
    <property type="nucleotide sequence ID" value="NZ_CP007139.1"/>
</dbReference>
<evidence type="ECO:0000256" key="1">
    <source>
        <dbReference type="ARBA" id="ARBA00004752"/>
    </source>
</evidence>
<keyword evidence="4 6" id="KW-0573">Peptidoglycan synthesis</keyword>
<gene>
    <name evidence="8" type="ORF">OP10G_1432</name>
</gene>
<evidence type="ECO:0000259" key="7">
    <source>
        <dbReference type="PROSITE" id="PS52029"/>
    </source>
</evidence>
<keyword evidence="3 6" id="KW-0133">Cell shape</keyword>